<keyword evidence="3" id="KW-1185">Reference proteome</keyword>
<organism evidence="2 3">
    <name type="scientific">Pararge aegeria aegeria</name>
    <dbReference type="NCBI Taxonomy" id="348720"/>
    <lineage>
        <taxon>Eukaryota</taxon>
        <taxon>Metazoa</taxon>
        <taxon>Ecdysozoa</taxon>
        <taxon>Arthropoda</taxon>
        <taxon>Hexapoda</taxon>
        <taxon>Insecta</taxon>
        <taxon>Pterygota</taxon>
        <taxon>Neoptera</taxon>
        <taxon>Endopterygota</taxon>
        <taxon>Lepidoptera</taxon>
        <taxon>Glossata</taxon>
        <taxon>Ditrysia</taxon>
        <taxon>Papilionoidea</taxon>
        <taxon>Nymphalidae</taxon>
        <taxon>Satyrinae</taxon>
        <taxon>Satyrini</taxon>
        <taxon>Parargina</taxon>
        <taxon>Pararge</taxon>
    </lineage>
</organism>
<accession>A0A8S4SHS2</accession>
<comment type="caution">
    <text evidence="2">The sequence shown here is derived from an EMBL/GenBank/DDBJ whole genome shotgun (WGS) entry which is preliminary data.</text>
</comment>
<dbReference type="EMBL" id="CAKXAJ010026493">
    <property type="protein sequence ID" value="CAH2269077.1"/>
    <property type="molecule type" value="Genomic_DNA"/>
</dbReference>
<evidence type="ECO:0000256" key="1">
    <source>
        <dbReference type="SAM" id="MobiDB-lite"/>
    </source>
</evidence>
<dbReference type="Proteomes" id="UP000838756">
    <property type="component" value="Unassembled WGS sequence"/>
</dbReference>
<dbReference type="OrthoDB" id="193650at2759"/>
<dbReference type="AlphaFoldDB" id="A0A8S4SHS2"/>
<name>A0A8S4SHS2_9NEOP</name>
<reference evidence="2" key="1">
    <citation type="submission" date="2022-03" db="EMBL/GenBank/DDBJ databases">
        <authorList>
            <person name="Lindestad O."/>
        </authorList>
    </citation>
    <scope>NUCLEOTIDE SEQUENCE</scope>
</reference>
<sequence>MTSSARGSPIIAKYKLSRRGKKLQISDDQRTLIALPRDVPERTWAEILHKEEIDLMIFDVREEILEDTFNICYQKYMARQNSLFTVHCAAEAWLKLLNWYIILPSSCTEESLSSNVCAESEVLQNVTDYNTSEAISAKVTFVFYVVKAERISRAFYFKTPSVQVLYAYIQESTCSELKHTTPVHGPLRGAGDSAGERAKTKRRTEKSKVFSKSNMIGRSKGLLPPLAGDSRSKMSIISDCRLRNLRLDTQYEITSEKINTPPGEPVKRK</sequence>
<protein>
    <submittedName>
        <fullName evidence="2">Jg27025 protein</fullName>
    </submittedName>
</protein>
<evidence type="ECO:0000313" key="3">
    <source>
        <dbReference type="Proteomes" id="UP000838756"/>
    </source>
</evidence>
<evidence type="ECO:0000313" key="2">
    <source>
        <dbReference type="EMBL" id="CAH2269077.1"/>
    </source>
</evidence>
<gene>
    <name evidence="2" type="primary">jg27025</name>
    <name evidence="2" type="ORF">PAEG_LOCUS27368</name>
</gene>
<proteinExistence type="predicted"/>
<feature type="region of interest" description="Disordered" evidence="1">
    <location>
        <begin position="180"/>
        <end position="210"/>
    </location>
</feature>